<name>A0A075GMU2_9EURY</name>
<reference evidence="2" key="1">
    <citation type="journal article" date="2014" name="Genome Biol. Evol.">
        <title>Pangenome evidence for extensive interdomain horizontal transfer affecting lineage core and shell genes in uncultured planktonic thaumarchaeota and euryarchaeota.</title>
        <authorList>
            <person name="Deschamps P."/>
            <person name="Zivanovic Y."/>
            <person name="Moreira D."/>
            <person name="Rodriguez-Valera F."/>
            <person name="Lopez-Garcia P."/>
        </authorList>
    </citation>
    <scope>NUCLEOTIDE SEQUENCE</scope>
</reference>
<evidence type="ECO:0000313" key="2">
    <source>
        <dbReference type="EMBL" id="AIF03063.1"/>
    </source>
</evidence>
<accession>A0A075GMU2</accession>
<organism evidence="2">
    <name type="scientific">uncultured marine group II/III euryarchaeote KM3_160_F12</name>
    <dbReference type="NCBI Taxonomy" id="1457912"/>
    <lineage>
        <taxon>Archaea</taxon>
        <taxon>Methanobacteriati</taxon>
        <taxon>Methanobacteriota</taxon>
        <taxon>environmental samples</taxon>
    </lineage>
</organism>
<evidence type="ECO:0000256" key="1">
    <source>
        <dbReference type="SAM" id="Coils"/>
    </source>
</evidence>
<sequence>MTTRGPSEPDESTKIDAGTLPVELRELWEVMLRLDPHWNIEKWLANRASEELKLVEANLAKEKMRLEQRLSRVTALAERMRKRGIQIDEIKWNDPHQRNLFDIFPHEQEGEGEESEQESAEPIDEEHPAAILLDYLPGETGDDPLLAIVAQHILLEMDELLSEGSLPVSLDELGDSLESQGINPDEVIEALEWLLQQGEISEVDEDKFTIN</sequence>
<dbReference type="AlphaFoldDB" id="A0A075GMU2"/>
<keyword evidence="1" id="KW-0175">Coiled coil</keyword>
<dbReference type="EMBL" id="KF900668">
    <property type="protein sequence ID" value="AIF03063.1"/>
    <property type="molecule type" value="Genomic_DNA"/>
</dbReference>
<feature type="coiled-coil region" evidence="1">
    <location>
        <begin position="45"/>
        <end position="83"/>
    </location>
</feature>
<protein>
    <submittedName>
        <fullName evidence="2">Uncharacterized protein</fullName>
    </submittedName>
</protein>
<proteinExistence type="predicted"/>